<name>A0ABX2F3Q0_9PSEU</name>
<accession>A0ABX2F3Q0</accession>
<evidence type="ECO:0000313" key="1">
    <source>
        <dbReference type="EMBL" id="NRN65965.1"/>
    </source>
</evidence>
<dbReference type="EMBL" id="JAAATY010000008">
    <property type="protein sequence ID" value="NRN65965.1"/>
    <property type="molecule type" value="Genomic_DNA"/>
</dbReference>
<evidence type="ECO:0000313" key="2">
    <source>
        <dbReference type="Proteomes" id="UP000763557"/>
    </source>
</evidence>
<protein>
    <submittedName>
        <fullName evidence="1">Uncharacterized protein</fullName>
    </submittedName>
</protein>
<dbReference type="RefSeq" id="WP_173131096.1">
    <property type="nucleotide sequence ID" value="NZ_CBCSGW010000002.1"/>
</dbReference>
<keyword evidence="2" id="KW-1185">Reference proteome</keyword>
<dbReference type="Proteomes" id="UP000763557">
    <property type="component" value="Unassembled WGS sequence"/>
</dbReference>
<gene>
    <name evidence="1" type="ORF">GC106_31820</name>
</gene>
<comment type="caution">
    <text evidence="1">The sequence shown here is derived from an EMBL/GenBank/DDBJ whole genome shotgun (WGS) entry which is preliminary data.</text>
</comment>
<organism evidence="1 2">
    <name type="scientific">Kibdelosporangium persicum</name>
    <dbReference type="NCBI Taxonomy" id="2698649"/>
    <lineage>
        <taxon>Bacteria</taxon>
        <taxon>Bacillati</taxon>
        <taxon>Actinomycetota</taxon>
        <taxon>Actinomycetes</taxon>
        <taxon>Pseudonocardiales</taxon>
        <taxon>Pseudonocardiaceae</taxon>
        <taxon>Kibdelosporangium</taxon>
    </lineage>
</organism>
<reference evidence="1 2" key="1">
    <citation type="submission" date="2020-01" db="EMBL/GenBank/DDBJ databases">
        <title>Kibdelosporangium persica a novel Actinomycetes from a hot desert in Iran.</title>
        <authorList>
            <person name="Safaei N."/>
            <person name="Zaburannyi N."/>
            <person name="Mueller R."/>
            <person name="Wink J."/>
        </authorList>
    </citation>
    <scope>NUCLEOTIDE SEQUENCE [LARGE SCALE GENOMIC DNA]</scope>
    <source>
        <strain evidence="1 2">4NS15</strain>
    </source>
</reference>
<sequence length="170" mass="18305">MAATALAALRTSEQAQVLTNLLRSHPELAAEAEWHATTLLSAPSHEEVSAALADTLTGYEFSDMDAPDVVVCDPEDVCAYLVDKAVEPYLAEIQRRAMLGLVNAAHGIATGVLMSLYSLREYENSTEHVLGSAGDLISYARRVTILLEQLDIPLPPEYVARACPAWPLAG</sequence>
<proteinExistence type="predicted"/>